<name>A0ABS2NYQ2_9BACI</name>
<dbReference type="RefSeq" id="WP_204414952.1">
    <property type="nucleotide sequence ID" value="NZ_JAFBED010000003.1"/>
</dbReference>
<dbReference type="Pfam" id="PF12395">
    <property type="entry name" value="DUF3658"/>
    <property type="match status" value="1"/>
</dbReference>
<dbReference type="Pfam" id="PF08874">
    <property type="entry name" value="DUF1835"/>
    <property type="match status" value="1"/>
</dbReference>
<dbReference type="InterPro" id="IPR014973">
    <property type="entry name" value="DUF1835"/>
</dbReference>
<keyword evidence="4" id="KW-1185">Reference proteome</keyword>
<gene>
    <name evidence="3" type="ORF">JOC95_001586</name>
</gene>
<evidence type="ECO:0000259" key="2">
    <source>
        <dbReference type="Pfam" id="PF12395"/>
    </source>
</evidence>
<reference evidence="3 4" key="1">
    <citation type="submission" date="2021-01" db="EMBL/GenBank/DDBJ databases">
        <title>Genomic Encyclopedia of Type Strains, Phase IV (KMG-IV): sequencing the most valuable type-strain genomes for metagenomic binning, comparative biology and taxonomic classification.</title>
        <authorList>
            <person name="Goeker M."/>
        </authorList>
    </citation>
    <scope>NUCLEOTIDE SEQUENCE [LARGE SCALE GENOMIC DNA]</scope>
    <source>
        <strain evidence="3 4">DSM 25879</strain>
    </source>
</reference>
<feature type="domain" description="DUF3658" evidence="2">
    <location>
        <begin position="221"/>
        <end position="329"/>
    </location>
</feature>
<accession>A0ABS2NYQ2</accession>
<evidence type="ECO:0000313" key="3">
    <source>
        <dbReference type="EMBL" id="MBM7619734.1"/>
    </source>
</evidence>
<feature type="domain" description="DUF1835" evidence="1">
    <location>
        <begin position="66"/>
        <end position="183"/>
    </location>
</feature>
<dbReference type="EMBL" id="JAFBED010000003">
    <property type="protein sequence ID" value="MBM7619734.1"/>
    <property type="molecule type" value="Genomic_DNA"/>
</dbReference>
<evidence type="ECO:0000313" key="4">
    <source>
        <dbReference type="Proteomes" id="UP000737402"/>
    </source>
</evidence>
<comment type="caution">
    <text evidence="3">The sequence shown here is derived from an EMBL/GenBank/DDBJ whole genome shotgun (WGS) entry which is preliminary data.</text>
</comment>
<dbReference type="InterPro" id="IPR022123">
    <property type="entry name" value="DUF3658"/>
</dbReference>
<sequence>MHQKIRDSIEQLSGSEAREFLYLAMARLEVLHSSDVPKEEIMEEINHIIQDCSSLLPPPRKDFHTVHIVSGDSAAGSLRFGLEREHKVIGFQEFFAMGPLWKLEEKKGRKERYEWLRDHINLDDYMEEEYESRLAKVMEEIRAIPEGMPIVLWTADNADEQVFVRYILHVLQDKKNEIRLINTSLAYKQLYDTADTFHFLRQTAEAHPEKLKEILEKKGSSPLPDEEIRLFVKEWLELSNTKEVLRIWEDDGIKSVPEEYYDEQLLYHAREAQKENGKNAFIKSARIIGEMYGQLEAMVNDSFLEYRLRTFVYSGILEIKGIPKAMRNYSVRVKQ</sequence>
<organism evidence="3 4">
    <name type="scientific">Sutcliffiella tianshenii</name>
    <dbReference type="NCBI Taxonomy" id="1463404"/>
    <lineage>
        <taxon>Bacteria</taxon>
        <taxon>Bacillati</taxon>
        <taxon>Bacillota</taxon>
        <taxon>Bacilli</taxon>
        <taxon>Bacillales</taxon>
        <taxon>Bacillaceae</taxon>
        <taxon>Sutcliffiella</taxon>
    </lineage>
</organism>
<dbReference type="Proteomes" id="UP000737402">
    <property type="component" value="Unassembled WGS sequence"/>
</dbReference>
<evidence type="ECO:0000259" key="1">
    <source>
        <dbReference type="Pfam" id="PF08874"/>
    </source>
</evidence>
<proteinExistence type="predicted"/>
<protein>
    <recommendedName>
        <fullName evidence="5">DUF1835 domain-containing protein</fullName>
    </recommendedName>
</protein>
<evidence type="ECO:0008006" key="5">
    <source>
        <dbReference type="Google" id="ProtNLM"/>
    </source>
</evidence>